<keyword evidence="2" id="KW-0812">Transmembrane</keyword>
<keyword evidence="4" id="KW-1185">Reference proteome</keyword>
<feature type="region of interest" description="Disordered" evidence="1">
    <location>
        <begin position="404"/>
        <end position="440"/>
    </location>
</feature>
<comment type="caution">
    <text evidence="3">The sequence shown here is derived from an EMBL/GenBank/DDBJ whole genome shotgun (WGS) entry which is preliminary data.</text>
</comment>
<dbReference type="AlphaFoldDB" id="A0A6L6XMJ3"/>
<keyword evidence="2" id="KW-1133">Transmembrane helix</keyword>
<dbReference type="RefSeq" id="WP_157340667.1">
    <property type="nucleotide sequence ID" value="NZ_WSEK01000004.1"/>
</dbReference>
<dbReference type="Gene3D" id="2.60.40.230">
    <property type="entry name" value="Neocarzinostatin-like"/>
    <property type="match status" value="1"/>
</dbReference>
<feature type="transmembrane region" description="Helical" evidence="2">
    <location>
        <begin position="583"/>
        <end position="602"/>
    </location>
</feature>
<keyword evidence="2" id="KW-0472">Membrane</keyword>
<dbReference type="EMBL" id="WSEK01000004">
    <property type="protein sequence ID" value="MVQ48459.1"/>
    <property type="molecule type" value="Genomic_DNA"/>
</dbReference>
<evidence type="ECO:0000313" key="3">
    <source>
        <dbReference type="EMBL" id="MVQ48459.1"/>
    </source>
</evidence>
<feature type="region of interest" description="Disordered" evidence="1">
    <location>
        <begin position="180"/>
        <end position="200"/>
    </location>
</feature>
<accession>A0A6L6XMJ3</accession>
<dbReference type="Proteomes" id="UP000473525">
    <property type="component" value="Unassembled WGS sequence"/>
</dbReference>
<protein>
    <submittedName>
        <fullName evidence="3">Uncharacterized protein</fullName>
    </submittedName>
</protein>
<sequence length="696" mass="69549">MRLAVRSTRLRGPLALLLVGSAAAYGVGLVGQSAAAAAAVTPSGGCWSYLPSGTPLDAEPANDFSTALEPWTVDPATGGVLLETAGATAVGGTRAVTVTIVGGPVLAPVDVAGTASLLLSVDGTPLASPVTVPFAVAGGEPVANLVAPTQQVPVGAAGTHGVRLDAVYFDAPGLRVACNGQDSGVPSGSNPATEPEPTDLSASWTTVAGASLTVSGIADQAVRNAARPVDVVSVQVAGLASSAPATVELCDAASACTTVGSLTTAPDGSGSGSFAVPMDAPLTTTTLRVGDAPTSASADFTVLDTQRVVAAEQLGVDSTSVTLTGTGWDPTRPVTIRGYAGADSSSAVTADPQVSVQVDAAGAFTATYEVADRATRSVIVDQARTSTHIGAVYLVSGAIGGAVDPDAGETPVDGDGEEVPSDDGEEVPTDDGAGGVTPGGVVTPVVPPEDIPLPPDLPVDQPAVPVPADPEVVEDLAVSEARLDGQATLSELFGGAPKRDLVFIVQNLGDATVDNPLVRVSVGRSDDVEPQVVDAEVGVLDPGEQAVVTVPVTLPMAAFGTYHVVGQVGETENGAFALEWTTFPWGLFALNALALTLLAVGVRHRLGLRRRARAAALGLPGGESVVDLSAADAWWRYRSGAGPKPVVPHPLPLLAPGGAAAGRAPDEPVAGEAVVDLAAAEAWWSKRAEDNAPRAS</sequence>
<evidence type="ECO:0000256" key="1">
    <source>
        <dbReference type="SAM" id="MobiDB-lite"/>
    </source>
</evidence>
<name>A0A6L6XMJ3_9ACTN</name>
<evidence type="ECO:0000256" key="2">
    <source>
        <dbReference type="SAM" id="Phobius"/>
    </source>
</evidence>
<evidence type="ECO:0000313" key="4">
    <source>
        <dbReference type="Proteomes" id="UP000473525"/>
    </source>
</evidence>
<feature type="compositionally biased region" description="Acidic residues" evidence="1">
    <location>
        <begin position="412"/>
        <end position="429"/>
    </location>
</feature>
<reference evidence="3 4" key="1">
    <citation type="submission" date="2019-12" db="EMBL/GenBank/DDBJ databases">
        <authorList>
            <person name="Huq M.A."/>
        </authorList>
    </citation>
    <scope>NUCLEOTIDE SEQUENCE [LARGE SCALE GENOMIC DNA]</scope>
    <source>
        <strain evidence="3 4">MAH-18</strain>
    </source>
</reference>
<organism evidence="3 4">
    <name type="scientific">Nocardioides agri</name>
    <dbReference type="NCBI Taxonomy" id="2682843"/>
    <lineage>
        <taxon>Bacteria</taxon>
        <taxon>Bacillati</taxon>
        <taxon>Actinomycetota</taxon>
        <taxon>Actinomycetes</taxon>
        <taxon>Propionibacteriales</taxon>
        <taxon>Nocardioidaceae</taxon>
        <taxon>Nocardioides</taxon>
    </lineage>
</organism>
<gene>
    <name evidence="3" type="ORF">GON03_04655</name>
</gene>
<proteinExistence type="predicted"/>
<feature type="compositionally biased region" description="Polar residues" evidence="1">
    <location>
        <begin position="180"/>
        <end position="192"/>
    </location>
</feature>